<dbReference type="PANTHER" id="PTHR32046:SF11">
    <property type="entry name" value="IMMUNE-ASSOCIATED NUCLEOTIDE-BINDING PROTEIN 10-LIKE"/>
    <property type="match status" value="1"/>
</dbReference>
<dbReference type="Gene3D" id="3.40.50.300">
    <property type="entry name" value="P-loop containing nucleotide triphosphate hydrolases"/>
    <property type="match status" value="1"/>
</dbReference>
<dbReference type="Proteomes" id="UP001557470">
    <property type="component" value="Unassembled WGS sequence"/>
</dbReference>
<feature type="domain" description="AIG1-type G" evidence="4">
    <location>
        <begin position="83"/>
        <end position="267"/>
    </location>
</feature>
<evidence type="ECO:0000256" key="1">
    <source>
        <dbReference type="ARBA" id="ARBA00008535"/>
    </source>
</evidence>
<sequence length="553" mass="63322">MHDIWLFLEEPDHFSASCPVVDQTAKHTVMACKGLSKVKDTRLLIRDGNPAVYGIKTNKKNLDLKNQLIKITFGKRDPTKDNKTILIVGETGTGKSTLINAMVNYVLGVKRKDKVWFEIVKTENTQTESQTTAVTVYEVFGYEGLRVPYSLTLIDTPGYGDTRGIQEDKLIAEKLYELFRSENGIHNIDAVCLVVKASMNRLSERQQYIFDAVVSIFGKDMDKSIVALITHSDGMPPKNALQAIIKAKIPCAKNRKGQPVHFVFNNRQSECIEEECESRQRNAWKQGFKALKMFFSTLNQMEKKSVMMTEGVLRQRKHLESLVSNLQDRIKEIELKQKEIKGTQIALEKHTKDMEENKDFSYKVEEVYKEKVPIEASSIWPLNKGATICTICEENCHYPDCWWVSNLSWCSAMKNEQCTVCTKKCHYTKHIKVKEIYVSKSRQVSRTFNNLKQKYEINKQAAGEKMNVLSELQKQLEDLTSMKTSHVEESFQCVIELELIALKVTSLNTARILDFLIEKMNEIGDTEKVNKLEQIKKAEKRKDSKIKGSSSTK</sequence>
<feature type="coiled-coil region" evidence="3">
    <location>
        <begin position="316"/>
        <end position="343"/>
    </location>
</feature>
<evidence type="ECO:0000313" key="6">
    <source>
        <dbReference type="Proteomes" id="UP001557470"/>
    </source>
</evidence>
<comment type="similarity">
    <text evidence="1">Belongs to the TRAFAC class TrmE-Era-EngA-EngB-Septin-like GTPase superfamily. AIG1/Toc34/Toc159-like paraseptin GTPase family. IAN subfamily.</text>
</comment>
<protein>
    <recommendedName>
        <fullName evidence="4">AIG1-type G domain-containing protein</fullName>
    </recommendedName>
</protein>
<dbReference type="EMBL" id="JAGEUA010000002">
    <property type="protein sequence ID" value="KAL1004807.1"/>
    <property type="molecule type" value="Genomic_DNA"/>
</dbReference>
<keyword evidence="3" id="KW-0175">Coiled coil</keyword>
<organism evidence="5 6">
    <name type="scientific">Umbra pygmaea</name>
    <name type="common">Eastern mudminnow</name>
    <dbReference type="NCBI Taxonomy" id="75934"/>
    <lineage>
        <taxon>Eukaryota</taxon>
        <taxon>Metazoa</taxon>
        <taxon>Chordata</taxon>
        <taxon>Craniata</taxon>
        <taxon>Vertebrata</taxon>
        <taxon>Euteleostomi</taxon>
        <taxon>Actinopterygii</taxon>
        <taxon>Neopterygii</taxon>
        <taxon>Teleostei</taxon>
        <taxon>Protacanthopterygii</taxon>
        <taxon>Esociformes</taxon>
        <taxon>Umbridae</taxon>
        <taxon>Umbra</taxon>
    </lineage>
</organism>
<dbReference type="Pfam" id="PF04548">
    <property type="entry name" value="AIG1"/>
    <property type="match status" value="1"/>
</dbReference>
<dbReference type="PANTHER" id="PTHR32046">
    <property type="entry name" value="G DOMAIN-CONTAINING PROTEIN"/>
    <property type="match status" value="1"/>
</dbReference>
<evidence type="ECO:0000313" key="5">
    <source>
        <dbReference type="EMBL" id="KAL1004807.1"/>
    </source>
</evidence>
<comment type="caution">
    <text evidence="5">The sequence shown here is derived from an EMBL/GenBank/DDBJ whole genome shotgun (WGS) entry which is preliminary data.</text>
</comment>
<keyword evidence="2" id="KW-0547">Nucleotide-binding</keyword>
<accession>A0ABD0XAI8</accession>
<evidence type="ECO:0000256" key="2">
    <source>
        <dbReference type="ARBA" id="ARBA00022741"/>
    </source>
</evidence>
<proteinExistence type="inferred from homology"/>
<dbReference type="InterPro" id="IPR025662">
    <property type="entry name" value="Sigma_54_int_dom_ATP-bd_1"/>
</dbReference>
<dbReference type="GO" id="GO:0000166">
    <property type="term" value="F:nucleotide binding"/>
    <property type="evidence" value="ECO:0007669"/>
    <property type="project" value="UniProtKB-KW"/>
</dbReference>
<dbReference type="AlphaFoldDB" id="A0ABD0XAI8"/>
<dbReference type="InterPro" id="IPR006703">
    <property type="entry name" value="G_AIG1"/>
</dbReference>
<evidence type="ECO:0000259" key="4">
    <source>
        <dbReference type="Pfam" id="PF04548"/>
    </source>
</evidence>
<keyword evidence="6" id="KW-1185">Reference proteome</keyword>
<dbReference type="PROSITE" id="PS00675">
    <property type="entry name" value="SIGMA54_INTERACT_1"/>
    <property type="match status" value="1"/>
</dbReference>
<dbReference type="CDD" id="cd00882">
    <property type="entry name" value="Ras_like_GTPase"/>
    <property type="match status" value="1"/>
</dbReference>
<dbReference type="SUPFAM" id="SSF52540">
    <property type="entry name" value="P-loop containing nucleoside triphosphate hydrolases"/>
    <property type="match status" value="1"/>
</dbReference>
<name>A0ABD0XAI8_UMBPY</name>
<evidence type="ECO:0000256" key="3">
    <source>
        <dbReference type="SAM" id="Coils"/>
    </source>
</evidence>
<dbReference type="InterPro" id="IPR027417">
    <property type="entry name" value="P-loop_NTPase"/>
</dbReference>
<gene>
    <name evidence="5" type="ORF">UPYG_G00050870</name>
</gene>
<reference evidence="5 6" key="1">
    <citation type="submission" date="2024-06" db="EMBL/GenBank/DDBJ databases">
        <authorList>
            <person name="Pan Q."/>
            <person name="Wen M."/>
            <person name="Jouanno E."/>
            <person name="Zahm M."/>
            <person name="Klopp C."/>
            <person name="Cabau C."/>
            <person name="Louis A."/>
            <person name="Berthelot C."/>
            <person name="Parey E."/>
            <person name="Roest Crollius H."/>
            <person name="Montfort J."/>
            <person name="Robinson-Rechavi M."/>
            <person name="Bouchez O."/>
            <person name="Lampietro C."/>
            <person name="Lopez Roques C."/>
            <person name="Donnadieu C."/>
            <person name="Postlethwait J."/>
            <person name="Bobe J."/>
            <person name="Verreycken H."/>
            <person name="Guiguen Y."/>
        </authorList>
    </citation>
    <scope>NUCLEOTIDE SEQUENCE [LARGE SCALE GENOMIC DNA]</scope>
    <source>
        <strain evidence="5">Up_M1</strain>
        <tissue evidence="5">Testis</tissue>
    </source>
</reference>